<dbReference type="RefSeq" id="WP_267668890.1">
    <property type="nucleotide sequence ID" value="NZ_CP113123.1"/>
</dbReference>
<accession>A0AB38X986</accession>
<sequence>MATMIKLKDSDCYPIMFDLSGMIAMSDTLTFPMVWRDRYYLKKVIEIDDKAIFILGRDLKLEAANETRR</sequence>
<dbReference type="Proteomes" id="UP001164768">
    <property type="component" value="Plasmid pBRV434"/>
</dbReference>
<evidence type="ECO:0000313" key="1">
    <source>
        <dbReference type="EMBL" id="WAD03185.1"/>
    </source>
</evidence>
<geneLocation type="plasmid" evidence="1 2">
    <name>pBRV434</name>
</geneLocation>
<evidence type="ECO:0000313" key="2">
    <source>
        <dbReference type="Proteomes" id="UP001164768"/>
    </source>
</evidence>
<gene>
    <name evidence="1" type="ORF">ORR04_13695</name>
</gene>
<dbReference type="AlphaFoldDB" id="A0AB38X986"/>
<protein>
    <submittedName>
        <fullName evidence="1">Uncharacterized protein</fullName>
    </submittedName>
</protein>
<reference evidence="1" key="1">
    <citation type="submission" date="2022-11" db="EMBL/GenBank/DDBJ databases">
        <title>Whole genome sequence of Levilactobacillus brevis SMB091.</title>
        <authorList>
            <person name="Kim J.-M."/>
            <person name="Kim O.-C."/>
            <person name="Choi Y.H."/>
            <person name="Han N.S."/>
            <person name="Hurh B."/>
        </authorList>
    </citation>
    <scope>NUCLEOTIDE SEQUENCE</scope>
    <source>
        <strain evidence="1">SMB091</strain>
        <plasmid evidence="1">pBRV434</plasmid>
    </source>
</reference>
<organism evidence="1 2">
    <name type="scientific">Levilactobacillus brevis</name>
    <name type="common">Lactobacillus brevis</name>
    <dbReference type="NCBI Taxonomy" id="1580"/>
    <lineage>
        <taxon>Bacteria</taxon>
        <taxon>Bacillati</taxon>
        <taxon>Bacillota</taxon>
        <taxon>Bacilli</taxon>
        <taxon>Lactobacillales</taxon>
        <taxon>Lactobacillaceae</taxon>
        <taxon>Levilactobacillus</taxon>
    </lineage>
</organism>
<name>A0AB38X986_LEVBR</name>
<proteinExistence type="predicted"/>
<dbReference type="EMBL" id="CP113123">
    <property type="protein sequence ID" value="WAD03185.1"/>
    <property type="molecule type" value="Genomic_DNA"/>
</dbReference>
<keyword evidence="1" id="KW-0614">Plasmid</keyword>